<dbReference type="SMART" id="SM00195">
    <property type="entry name" value="DSPc"/>
    <property type="match status" value="1"/>
</dbReference>
<dbReference type="InterPro" id="IPR016064">
    <property type="entry name" value="NAD/diacylglycerol_kinase_sf"/>
</dbReference>
<dbReference type="NCBIfam" id="NF009025">
    <property type="entry name" value="PRK12361.1"/>
    <property type="match status" value="1"/>
</dbReference>
<sequence>MPIAMYYMTGCIVALFLAMVCPWWWISLILIWVALSLGLVAIAYIKNNGMIFHKRSDGRIPWPVRVLFWPFMLGVYLYNRLIRTRSSSPTLQEIEPGLYVAARLTPIDMAALREANIGAVLDVTAEFESLNWSAMDEGIKYLNVPVLDHAYPDFASLLQAIRWIDSQRRQQRRVVVHCALGRGRSVMVIAAYLLARTPGSSLDDIINHIQSVRRYARLNRNQRHALEAAANQKEFGLSKPSAWLIANPVSGGGKWPQYRGEILATLAPHFVLTVRETTETLSATELAKDALNANPDIVIAGGGDGTVNEVATVLVGNQVRFGILPLGTANALCHALWGIRAKLTPVSLACDAIVRGEAHHVDVATCNDRIALLIVAVGFEQQMIEFANRDAKNEQGQVAYLKGFVNAVTQGTPLTLTVRFDDEDEQVLETSSMVIANAAPFSTVLAQGSGAPDINDGKLDVTWIPTSDNLSTHVLSITELVLAGLTSEKLGGLTQHRQVTSLTIHHPEGLNYVIDGELFQDDVLQIAVRPDALQILSPKPEPGDELHL</sequence>
<keyword evidence="6" id="KW-1185">Reference proteome</keyword>
<dbReference type="InterPro" id="IPR029021">
    <property type="entry name" value="Prot-tyrosine_phosphatase-like"/>
</dbReference>
<feature type="transmembrane region" description="Helical" evidence="1">
    <location>
        <begin position="12"/>
        <end position="45"/>
    </location>
</feature>
<feature type="domain" description="DAGKc" evidence="4">
    <location>
        <begin position="237"/>
        <end position="370"/>
    </location>
</feature>
<evidence type="ECO:0000256" key="1">
    <source>
        <dbReference type="SAM" id="Phobius"/>
    </source>
</evidence>
<dbReference type="PROSITE" id="PS50146">
    <property type="entry name" value="DAGK"/>
    <property type="match status" value="1"/>
</dbReference>
<dbReference type="InterPro" id="IPR001206">
    <property type="entry name" value="Diacylglycerol_kinase_cat_dom"/>
</dbReference>
<dbReference type="Gene3D" id="2.60.200.40">
    <property type="match status" value="1"/>
</dbReference>
<dbReference type="Pfam" id="PF00781">
    <property type="entry name" value="DAGK_cat"/>
    <property type="match status" value="1"/>
</dbReference>
<keyword evidence="1" id="KW-0472">Membrane</keyword>
<gene>
    <name evidence="5" type="ORF">ABT57_16265</name>
</gene>
<dbReference type="Proteomes" id="UP000035909">
    <property type="component" value="Unassembled WGS sequence"/>
</dbReference>
<feature type="domain" description="Tyrosine specific protein phosphatases" evidence="3">
    <location>
        <begin position="155"/>
        <end position="224"/>
    </location>
</feature>
<dbReference type="InterPro" id="IPR017438">
    <property type="entry name" value="ATP-NAD_kinase_N"/>
</dbReference>
<dbReference type="STRING" id="320778.ABT57_16265"/>
<comment type="caution">
    <text evidence="5">The sequence shown here is derived from an EMBL/GenBank/DDBJ whole genome shotgun (WGS) entry which is preliminary data.</text>
</comment>
<evidence type="ECO:0000313" key="6">
    <source>
        <dbReference type="Proteomes" id="UP000035909"/>
    </source>
</evidence>
<dbReference type="InterPro" id="IPR003595">
    <property type="entry name" value="Tyr_Pase_cat"/>
</dbReference>
<keyword evidence="1" id="KW-0812">Transmembrane</keyword>
<dbReference type="PANTHER" id="PTHR47216:SF4">
    <property type="entry name" value="OS01G0859400 PROTEIN"/>
    <property type="match status" value="1"/>
</dbReference>
<dbReference type="PROSITE" id="PS50054">
    <property type="entry name" value="TYR_PHOSPHATASE_DUAL"/>
    <property type="match status" value="1"/>
</dbReference>
<dbReference type="SMART" id="SM00046">
    <property type="entry name" value="DAGKc"/>
    <property type="match status" value="1"/>
</dbReference>
<dbReference type="InterPro" id="IPR000340">
    <property type="entry name" value="Dual-sp_phosphatase_cat-dom"/>
</dbReference>
<evidence type="ECO:0000259" key="2">
    <source>
        <dbReference type="PROSITE" id="PS50054"/>
    </source>
</evidence>
<dbReference type="Pfam" id="PF00782">
    <property type="entry name" value="DSPc"/>
    <property type="match status" value="1"/>
</dbReference>
<dbReference type="InterPro" id="IPR020422">
    <property type="entry name" value="TYR_PHOSPHATASE_DUAL_dom"/>
</dbReference>
<dbReference type="InterPro" id="IPR000387">
    <property type="entry name" value="Tyr_Pase_dom"/>
</dbReference>
<organism evidence="5 6">
    <name type="scientific">Photobacterium ganghwense</name>
    <dbReference type="NCBI Taxonomy" id="320778"/>
    <lineage>
        <taxon>Bacteria</taxon>
        <taxon>Pseudomonadati</taxon>
        <taxon>Pseudomonadota</taxon>
        <taxon>Gammaproteobacteria</taxon>
        <taxon>Vibrionales</taxon>
        <taxon>Vibrionaceae</taxon>
        <taxon>Photobacterium</taxon>
    </lineage>
</organism>
<proteinExistence type="predicted"/>
<evidence type="ECO:0000259" key="4">
    <source>
        <dbReference type="PROSITE" id="PS50146"/>
    </source>
</evidence>
<dbReference type="Gene3D" id="3.90.190.10">
    <property type="entry name" value="Protein tyrosine phosphatase superfamily"/>
    <property type="match status" value="1"/>
</dbReference>
<dbReference type="PROSITE" id="PS50056">
    <property type="entry name" value="TYR_PHOSPHATASE_2"/>
    <property type="match status" value="1"/>
</dbReference>
<dbReference type="RefSeq" id="WP_047886220.1">
    <property type="nucleotide sequence ID" value="NZ_LDOU01000015.1"/>
</dbReference>
<dbReference type="SMART" id="SM00404">
    <property type="entry name" value="PTPc_motif"/>
    <property type="match status" value="1"/>
</dbReference>
<reference evidence="5 6" key="1">
    <citation type="submission" date="2015-05" db="EMBL/GenBank/DDBJ databases">
        <title>Photobacterium galathea sp. nov.</title>
        <authorList>
            <person name="Machado H."/>
            <person name="Gram L."/>
        </authorList>
    </citation>
    <scope>NUCLEOTIDE SEQUENCE [LARGE SCALE GENOMIC DNA]</scope>
    <source>
        <strain evidence="5 6">DSM 22954</strain>
    </source>
</reference>
<evidence type="ECO:0000313" key="5">
    <source>
        <dbReference type="EMBL" id="KLV08332.1"/>
    </source>
</evidence>
<dbReference type="PATRIC" id="fig|320778.3.peg.3534"/>
<dbReference type="AlphaFoldDB" id="A0A0J1K1L3"/>
<dbReference type="PANTHER" id="PTHR47216">
    <property type="match status" value="1"/>
</dbReference>
<accession>A0A0J1K1L3</accession>
<feature type="domain" description="Tyrosine-protein phosphatase" evidence="2">
    <location>
        <begin position="88"/>
        <end position="235"/>
    </location>
</feature>
<dbReference type="EMBL" id="LDOU01000015">
    <property type="protein sequence ID" value="KLV08332.1"/>
    <property type="molecule type" value="Genomic_DNA"/>
</dbReference>
<protein>
    <recommendedName>
        <fullName evidence="7">Diacylglycerol kinase</fullName>
    </recommendedName>
</protein>
<dbReference type="SUPFAM" id="SSF111331">
    <property type="entry name" value="NAD kinase/diacylglycerol kinase-like"/>
    <property type="match status" value="1"/>
</dbReference>
<dbReference type="Gene3D" id="3.40.50.10330">
    <property type="entry name" value="Probable inorganic polyphosphate/atp-NAD kinase, domain 1"/>
    <property type="match status" value="1"/>
</dbReference>
<dbReference type="SUPFAM" id="SSF52799">
    <property type="entry name" value="(Phosphotyrosine protein) phosphatases II"/>
    <property type="match status" value="1"/>
</dbReference>
<evidence type="ECO:0000259" key="3">
    <source>
        <dbReference type="PROSITE" id="PS50056"/>
    </source>
</evidence>
<dbReference type="GO" id="GO:0016301">
    <property type="term" value="F:kinase activity"/>
    <property type="evidence" value="ECO:0007669"/>
    <property type="project" value="InterPro"/>
</dbReference>
<name>A0A0J1K1L3_9GAMM</name>
<keyword evidence="1" id="KW-1133">Transmembrane helix</keyword>
<evidence type="ECO:0008006" key="7">
    <source>
        <dbReference type="Google" id="ProtNLM"/>
    </source>
</evidence>